<feature type="region of interest" description="Disordered" evidence="1">
    <location>
        <begin position="18"/>
        <end position="100"/>
    </location>
</feature>
<evidence type="ECO:0000313" key="2">
    <source>
        <dbReference type="EMBL" id="BDD07734.1"/>
    </source>
</evidence>
<accession>A0AAU9CN27</accession>
<feature type="compositionally biased region" description="Pro residues" evidence="1">
    <location>
        <begin position="65"/>
        <end position="75"/>
    </location>
</feature>
<sequence>MRALLLVAFVSFALGACQKKNSTNETEQPATEQPVAEEETPEKEPEKPAEKEAKPVAEAKKPKAPAKPKPTPKPQPKPEKPAEKPVKEEPKKPVKQKKTLTLKSGEAVNVALTEEVSTATKTVGQLFSAKTTKKITLSDNEVIPAGATVKGKVTKVQNEKKMGGKSFIEIELQSIAFEGKNHSLASAPLYFEGKNKTGKTLLKVGAGAIVGGLAGNLSSKGGKKTKGTLIGAATGAAAGAGVAALGKKGSYVLPKGHELSFKLTADTKIEVMR</sequence>
<gene>
    <name evidence="2" type="ORF">FUAX_01660</name>
</gene>
<dbReference type="AlphaFoldDB" id="A0AAU9CN27"/>
<keyword evidence="3" id="KW-1185">Reference proteome</keyword>
<dbReference type="Proteomes" id="UP001348817">
    <property type="component" value="Chromosome"/>
</dbReference>
<name>A0AAU9CN27_9BACT</name>
<feature type="compositionally biased region" description="Basic and acidic residues" evidence="1">
    <location>
        <begin position="42"/>
        <end position="61"/>
    </location>
</feature>
<evidence type="ECO:0000313" key="3">
    <source>
        <dbReference type="Proteomes" id="UP001348817"/>
    </source>
</evidence>
<feature type="compositionally biased region" description="Basic and acidic residues" evidence="1">
    <location>
        <begin position="76"/>
        <end position="92"/>
    </location>
</feature>
<organism evidence="2 3">
    <name type="scientific">Fulvitalea axinellae</name>
    <dbReference type="NCBI Taxonomy" id="1182444"/>
    <lineage>
        <taxon>Bacteria</taxon>
        <taxon>Pseudomonadati</taxon>
        <taxon>Bacteroidota</taxon>
        <taxon>Cytophagia</taxon>
        <taxon>Cytophagales</taxon>
        <taxon>Persicobacteraceae</taxon>
        <taxon>Fulvitalea</taxon>
    </lineage>
</organism>
<proteinExistence type="predicted"/>
<evidence type="ECO:0000256" key="1">
    <source>
        <dbReference type="SAM" id="MobiDB-lite"/>
    </source>
</evidence>
<dbReference type="PROSITE" id="PS51257">
    <property type="entry name" value="PROKAR_LIPOPROTEIN"/>
    <property type="match status" value="1"/>
</dbReference>
<reference evidence="2 3" key="1">
    <citation type="submission" date="2021-12" db="EMBL/GenBank/DDBJ databases">
        <title>Genome sequencing of bacteria with rrn-lacking chromosome and rrn-plasmid.</title>
        <authorList>
            <person name="Anda M."/>
            <person name="Iwasaki W."/>
        </authorList>
    </citation>
    <scope>NUCLEOTIDE SEQUENCE [LARGE SCALE GENOMIC DNA]</scope>
    <source>
        <strain evidence="2 3">DSM 100852</strain>
    </source>
</reference>
<dbReference type="KEGG" id="fax:FUAX_01660"/>
<protein>
    <recommendedName>
        <fullName evidence="4">Glycine zipper 2TM domain-containing protein</fullName>
    </recommendedName>
</protein>
<dbReference type="EMBL" id="AP025314">
    <property type="protein sequence ID" value="BDD07734.1"/>
    <property type="molecule type" value="Genomic_DNA"/>
</dbReference>
<evidence type="ECO:0008006" key="4">
    <source>
        <dbReference type="Google" id="ProtNLM"/>
    </source>
</evidence>